<evidence type="ECO:0000256" key="13">
    <source>
        <dbReference type="ARBA" id="ARBA00023136"/>
    </source>
</evidence>
<comment type="caution">
    <text evidence="17">The sequence shown here is derived from an EMBL/GenBank/DDBJ whole genome shotgun (WGS) entry which is preliminary data.</text>
</comment>
<dbReference type="InterPro" id="IPR003660">
    <property type="entry name" value="HAMP_dom"/>
</dbReference>
<dbReference type="Gene3D" id="6.10.340.10">
    <property type="match status" value="1"/>
</dbReference>
<evidence type="ECO:0000313" key="17">
    <source>
        <dbReference type="EMBL" id="TYA10331.1"/>
    </source>
</evidence>
<keyword evidence="7 14" id="KW-0812">Transmembrane</keyword>
<dbReference type="SMART" id="SM00388">
    <property type="entry name" value="HisKA"/>
    <property type="match status" value="1"/>
</dbReference>
<keyword evidence="10" id="KW-0067">ATP-binding</keyword>
<dbReference type="FunFam" id="3.30.565.10:FF:000006">
    <property type="entry name" value="Sensor histidine kinase WalK"/>
    <property type="match status" value="1"/>
</dbReference>
<dbReference type="PANTHER" id="PTHR45436">
    <property type="entry name" value="SENSOR HISTIDINE KINASE YKOH"/>
    <property type="match status" value="1"/>
</dbReference>
<reference evidence="17 18" key="1">
    <citation type="submission" date="2019-08" db="EMBL/GenBank/DDBJ databases">
        <title>Genome sequencing of Paenibacillus faecis DSM 23593(T).</title>
        <authorList>
            <person name="Kook J.-K."/>
            <person name="Park S.-N."/>
            <person name="Lim Y.K."/>
        </authorList>
    </citation>
    <scope>NUCLEOTIDE SEQUENCE [LARGE SCALE GENOMIC DNA]</scope>
    <source>
        <strain evidence="17 18">DSM 23593</strain>
    </source>
</reference>
<dbReference type="CDD" id="cd06225">
    <property type="entry name" value="HAMP"/>
    <property type="match status" value="1"/>
</dbReference>
<dbReference type="InterPro" id="IPR036890">
    <property type="entry name" value="HATPase_C_sf"/>
</dbReference>
<evidence type="ECO:0000313" key="18">
    <source>
        <dbReference type="Proteomes" id="UP000325218"/>
    </source>
</evidence>
<dbReference type="CDD" id="cd00082">
    <property type="entry name" value="HisKA"/>
    <property type="match status" value="1"/>
</dbReference>
<dbReference type="Proteomes" id="UP000325218">
    <property type="component" value="Unassembled WGS sequence"/>
</dbReference>
<dbReference type="PROSITE" id="PS50885">
    <property type="entry name" value="HAMP"/>
    <property type="match status" value="1"/>
</dbReference>
<evidence type="ECO:0000256" key="6">
    <source>
        <dbReference type="ARBA" id="ARBA00022679"/>
    </source>
</evidence>
<comment type="catalytic activity">
    <reaction evidence="1">
        <text>ATP + protein L-histidine = ADP + protein N-phospho-L-histidine.</text>
        <dbReference type="EC" id="2.7.13.3"/>
    </reaction>
</comment>
<evidence type="ECO:0000256" key="2">
    <source>
        <dbReference type="ARBA" id="ARBA00004651"/>
    </source>
</evidence>
<protein>
    <recommendedName>
        <fullName evidence="3">histidine kinase</fullName>
        <ecNumber evidence="3">2.7.13.3</ecNumber>
    </recommendedName>
</protein>
<evidence type="ECO:0000256" key="7">
    <source>
        <dbReference type="ARBA" id="ARBA00022692"/>
    </source>
</evidence>
<dbReference type="InterPro" id="IPR003594">
    <property type="entry name" value="HATPase_dom"/>
</dbReference>
<dbReference type="Pfam" id="PF02518">
    <property type="entry name" value="HATPase_c"/>
    <property type="match status" value="1"/>
</dbReference>
<keyword evidence="12" id="KW-0902">Two-component regulatory system</keyword>
<keyword evidence="6" id="KW-0808">Transferase</keyword>
<evidence type="ECO:0000259" key="15">
    <source>
        <dbReference type="PROSITE" id="PS50109"/>
    </source>
</evidence>
<dbReference type="AlphaFoldDB" id="A0A5D0CKJ2"/>
<dbReference type="Gene3D" id="3.30.565.10">
    <property type="entry name" value="Histidine kinase-like ATPase, C-terminal domain"/>
    <property type="match status" value="1"/>
</dbReference>
<evidence type="ECO:0000256" key="9">
    <source>
        <dbReference type="ARBA" id="ARBA00022777"/>
    </source>
</evidence>
<keyword evidence="4" id="KW-1003">Cell membrane</keyword>
<evidence type="ECO:0000256" key="5">
    <source>
        <dbReference type="ARBA" id="ARBA00022553"/>
    </source>
</evidence>
<proteinExistence type="predicted"/>
<dbReference type="GO" id="GO:0005524">
    <property type="term" value="F:ATP binding"/>
    <property type="evidence" value="ECO:0007669"/>
    <property type="project" value="UniProtKB-KW"/>
</dbReference>
<dbReference type="PRINTS" id="PR00344">
    <property type="entry name" value="BCTRLSENSOR"/>
</dbReference>
<dbReference type="InterPro" id="IPR036097">
    <property type="entry name" value="HisK_dim/P_sf"/>
</dbReference>
<feature type="transmembrane region" description="Helical" evidence="14">
    <location>
        <begin position="193"/>
        <end position="215"/>
    </location>
</feature>
<dbReference type="SMART" id="SM00304">
    <property type="entry name" value="HAMP"/>
    <property type="match status" value="1"/>
</dbReference>
<evidence type="ECO:0000256" key="8">
    <source>
        <dbReference type="ARBA" id="ARBA00022741"/>
    </source>
</evidence>
<evidence type="ECO:0000256" key="4">
    <source>
        <dbReference type="ARBA" id="ARBA00022475"/>
    </source>
</evidence>
<dbReference type="Pfam" id="PF00672">
    <property type="entry name" value="HAMP"/>
    <property type="match status" value="1"/>
</dbReference>
<evidence type="ECO:0000259" key="16">
    <source>
        <dbReference type="PROSITE" id="PS50885"/>
    </source>
</evidence>
<dbReference type="PANTHER" id="PTHR45436:SF5">
    <property type="entry name" value="SENSOR HISTIDINE KINASE TRCS"/>
    <property type="match status" value="1"/>
</dbReference>
<comment type="subcellular location">
    <subcellularLocation>
        <location evidence="2">Cell membrane</location>
        <topology evidence="2">Multi-pass membrane protein</topology>
    </subcellularLocation>
</comment>
<dbReference type="InterPro" id="IPR003661">
    <property type="entry name" value="HisK_dim/P_dom"/>
</dbReference>
<dbReference type="SMART" id="SM00387">
    <property type="entry name" value="HATPase_c"/>
    <property type="match status" value="1"/>
</dbReference>
<sequence>MRRNRFFPVGRGTLSPRSLRSQLLSRSLLVLALLLALIGSVQYVVVKNFLYRNQAETLMSQIRGIPDFFLFGGELPAWAERIGGVPASPKEGERRPVLFLPDTSLALISSSSEVISRSDGSGLPAPRLSEAEYAAVRNQPRNLRKDAYKVVRDPNGMEQLVVFRPADGPQRRGTLIQMGIATAHLKAIALRQLTIFMVLSLIALGGGLMLYLSVLRKTLKPLHQMIGTVRELDAGNLDRRFPASLGQSEIDRLAVSFNGMLERLQTSFATEREAKEQMRRFIADASHELRTPLTSIHGFLEVLLRGAADKPEQLNAALSSMLGEARRMKKLVEDLLTLAKLDRAPVLSRSEIRLDALVAEMEPHLRMLADGRSVVFRLAPEMTVTADSDKIKQVVLNLFHNAVQHTDPAKGRITVTLSRVTEHEALLCVQDNGPGIPAEHLPHVFERFYRSDASRTRKQGGAGLGLAISQAIVAAHGGRISAHSAPGGGAAFEVRLPAAAADAAAR</sequence>
<feature type="domain" description="Histidine kinase" evidence="15">
    <location>
        <begin position="284"/>
        <end position="500"/>
    </location>
</feature>
<dbReference type="SUPFAM" id="SSF47384">
    <property type="entry name" value="Homodimeric domain of signal transducing histidine kinase"/>
    <property type="match status" value="1"/>
</dbReference>
<dbReference type="PROSITE" id="PS50109">
    <property type="entry name" value="HIS_KIN"/>
    <property type="match status" value="1"/>
</dbReference>
<keyword evidence="18" id="KW-1185">Reference proteome</keyword>
<dbReference type="RefSeq" id="WP_148457899.1">
    <property type="nucleotide sequence ID" value="NZ_VSDO01000006.1"/>
</dbReference>
<evidence type="ECO:0000256" key="14">
    <source>
        <dbReference type="SAM" id="Phobius"/>
    </source>
</evidence>
<dbReference type="SUPFAM" id="SSF158472">
    <property type="entry name" value="HAMP domain-like"/>
    <property type="match status" value="1"/>
</dbReference>
<dbReference type="InterPro" id="IPR050428">
    <property type="entry name" value="TCS_sensor_his_kinase"/>
</dbReference>
<evidence type="ECO:0000256" key="3">
    <source>
        <dbReference type="ARBA" id="ARBA00012438"/>
    </source>
</evidence>
<dbReference type="OrthoDB" id="335833at2"/>
<evidence type="ECO:0000256" key="10">
    <source>
        <dbReference type="ARBA" id="ARBA00022840"/>
    </source>
</evidence>
<dbReference type="GO" id="GO:0005886">
    <property type="term" value="C:plasma membrane"/>
    <property type="evidence" value="ECO:0007669"/>
    <property type="project" value="UniProtKB-SubCell"/>
</dbReference>
<evidence type="ECO:0000256" key="1">
    <source>
        <dbReference type="ARBA" id="ARBA00000085"/>
    </source>
</evidence>
<dbReference type="CDD" id="cd00075">
    <property type="entry name" value="HATPase"/>
    <property type="match status" value="1"/>
</dbReference>
<keyword evidence="11 14" id="KW-1133">Transmembrane helix</keyword>
<dbReference type="Pfam" id="PF00512">
    <property type="entry name" value="HisKA"/>
    <property type="match status" value="1"/>
</dbReference>
<dbReference type="Gene3D" id="1.10.287.130">
    <property type="match status" value="1"/>
</dbReference>
<dbReference type="EC" id="2.7.13.3" evidence="3"/>
<evidence type="ECO:0000256" key="11">
    <source>
        <dbReference type="ARBA" id="ARBA00022989"/>
    </source>
</evidence>
<gene>
    <name evidence="17" type="ORF">FRY98_27530</name>
</gene>
<dbReference type="GO" id="GO:0000155">
    <property type="term" value="F:phosphorelay sensor kinase activity"/>
    <property type="evidence" value="ECO:0007669"/>
    <property type="project" value="InterPro"/>
</dbReference>
<dbReference type="InterPro" id="IPR005467">
    <property type="entry name" value="His_kinase_dom"/>
</dbReference>
<evidence type="ECO:0000256" key="12">
    <source>
        <dbReference type="ARBA" id="ARBA00023012"/>
    </source>
</evidence>
<accession>A0A5D0CKJ2</accession>
<dbReference type="EMBL" id="VSDO01000006">
    <property type="protein sequence ID" value="TYA10331.1"/>
    <property type="molecule type" value="Genomic_DNA"/>
</dbReference>
<dbReference type="FunFam" id="1.10.287.130:FF:000001">
    <property type="entry name" value="Two-component sensor histidine kinase"/>
    <property type="match status" value="1"/>
</dbReference>
<feature type="domain" description="HAMP" evidence="16">
    <location>
        <begin position="216"/>
        <end position="269"/>
    </location>
</feature>
<keyword evidence="8" id="KW-0547">Nucleotide-binding</keyword>
<dbReference type="InterPro" id="IPR004358">
    <property type="entry name" value="Sig_transdc_His_kin-like_C"/>
</dbReference>
<keyword evidence="13 14" id="KW-0472">Membrane</keyword>
<dbReference type="SUPFAM" id="SSF55874">
    <property type="entry name" value="ATPase domain of HSP90 chaperone/DNA topoisomerase II/histidine kinase"/>
    <property type="match status" value="1"/>
</dbReference>
<keyword evidence="9" id="KW-0418">Kinase</keyword>
<keyword evidence="5" id="KW-0597">Phosphoprotein</keyword>
<name>A0A5D0CKJ2_9BACL</name>
<organism evidence="17 18">
    <name type="scientific">Paenibacillus faecis</name>
    <dbReference type="NCBI Taxonomy" id="862114"/>
    <lineage>
        <taxon>Bacteria</taxon>
        <taxon>Bacillati</taxon>
        <taxon>Bacillota</taxon>
        <taxon>Bacilli</taxon>
        <taxon>Bacillales</taxon>
        <taxon>Paenibacillaceae</taxon>
        <taxon>Paenibacillus</taxon>
    </lineage>
</organism>